<dbReference type="SMART" id="SM00635">
    <property type="entry name" value="BID_2"/>
    <property type="match status" value="3"/>
</dbReference>
<dbReference type="SUPFAM" id="SSF49373">
    <property type="entry name" value="Invasin/intimin cell-adhesion fragments"/>
    <property type="match status" value="2"/>
</dbReference>
<accession>A0A6C0DMJ9</accession>
<name>A0A6C0DMJ9_9ZZZZ</name>
<evidence type="ECO:0000313" key="3">
    <source>
        <dbReference type="EMBL" id="QHT16795.1"/>
    </source>
</evidence>
<protein>
    <recommendedName>
        <fullName evidence="2">BIG2 domain-containing protein</fullName>
    </recommendedName>
</protein>
<feature type="compositionally biased region" description="Polar residues" evidence="1">
    <location>
        <begin position="2656"/>
        <end position="2673"/>
    </location>
</feature>
<evidence type="ECO:0000259" key="2">
    <source>
        <dbReference type="SMART" id="SM00635"/>
    </source>
</evidence>
<dbReference type="InterPro" id="IPR036852">
    <property type="entry name" value="Peptidase_S8/S53_dom_sf"/>
</dbReference>
<dbReference type="GO" id="GO:0004252">
    <property type="term" value="F:serine-type endopeptidase activity"/>
    <property type="evidence" value="ECO:0007669"/>
    <property type="project" value="InterPro"/>
</dbReference>
<evidence type="ECO:0000256" key="1">
    <source>
        <dbReference type="SAM" id="MobiDB-lite"/>
    </source>
</evidence>
<reference evidence="3" key="1">
    <citation type="journal article" date="2020" name="Nature">
        <title>Giant virus diversity and host interactions through global metagenomics.</title>
        <authorList>
            <person name="Schulz F."/>
            <person name="Roux S."/>
            <person name="Paez-Espino D."/>
            <person name="Jungbluth S."/>
            <person name="Walsh D.A."/>
            <person name="Denef V.J."/>
            <person name="McMahon K.D."/>
            <person name="Konstantinidis K.T."/>
            <person name="Eloe-Fadrosh E.A."/>
            <person name="Kyrpides N.C."/>
            <person name="Woyke T."/>
        </authorList>
    </citation>
    <scope>NUCLEOTIDE SEQUENCE</scope>
    <source>
        <strain evidence="3">GVMAG-M-3300023174-189</strain>
    </source>
</reference>
<dbReference type="GO" id="GO:0006508">
    <property type="term" value="P:proteolysis"/>
    <property type="evidence" value="ECO:0007669"/>
    <property type="project" value="InterPro"/>
</dbReference>
<feature type="region of interest" description="Disordered" evidence="1">
    <location>
        <begin position="2656"/>
        <end position="2683"/>
    </location>
</feature>
<proteinExistence type="predicted"/>
<feature type="domain" description="BIG2" evidence="2">
    <location>
        <begin position="3100"/>
        <end position="3177"/>
    </location>
</feature>
<dbReference type="Gene3D" id="2.60.40.1080">
    <property type="match status" value="3"/>
</dbReference>
<dbReference type="SUPFAM" id="SSF52743">
    <property type="entry name" value="Subtilisin-like"/>
    <property type="match status" value="1"/>
</dbReference>
<dbReference type="EMBL" id="MN739626">
    <property type="protein sequence ID" value="QHT16795.1"/>
    <property type="molecule type" value="Genomic_DNA"/>
</dbReference>
<dbReference type="InterPro" id="IPR003343">
    <property type="entry name" value="Big_2"/>
</dbReference>
<feature type="domain" description="BIG2" evidence="2">
    <location>
        <begin position="2770"/>
        <end position="2854"/>
    </location>
</feature>
<dbReference type="Pfam" id="PF02368">
    <property type="entry name" value="Big_2"/>
    <property type="match status" value="2"/>
</dbReference>
<feature type="domain" description="BIG2" evidence="2">
    <location>
        <begin position="2984"/>
        <end position="3094"/>
    </location>
</feature>
<organism evidence="3">
    <name type="scientific">viral metagenome</name>
    <dbReference type="NCBI Taxonomy" id="1070528"/>
    <lineage>
        <taxon>unclassified sequences</taxon>
        <taxon>metagenomes</taxon>
        <taxon>organismal metagenomes</taxon>
    </lineage>
</organism>
<sequence>MPTSQGTLTPFVTISRSAQVYNTVAYPVGGNVSTTTSANFKAAFQVNTNVIYVTYVTNGVIVPGMSITGIGIPAGAVILGPLNQNGTGTGGLGSYTISMLTTGASVNFAVPTGTLVAPFTGSYGLLATAGNTLNGQATQQSTPQGPGGVVGPVPGFNCVNIQDLRDYYNLPYPPSTPLASPPVIAIVSFGGGVYGQPVTTGKYAGFWKCTDISGNNGAPIQVLVSPINGAINAPNSDDGGATLENTIDIATVNAFYGMIDPRRDAPIYTPPIIILYIAPSSDISEMYRTFYTVLKNPVVCNGQSYLPSIVTCSWGAPEIAWTQKMAFPPNQNIPVDNSPNPVGIAELNEINDLFAEATKNGINICCAAGDIPLNTVNASVNTFSYAQQLLLQGLNGPGTSGQIAVSQPTVFPLTDPSRASLPAPQVMFPASSPYVTCVGGSALYFPSINSGSYANPAEFAWIRGNGGISSAFSIPSYQQQLPGSAATSAAQFLASSLNTSNLSQVALGTPVPLYNTISGGYTAPNTAVVLATQTKEDAYTATLSAFNAANAALQAAQLSDSNDALMNSLVETVKDASTALATATEAKRLANVAKDAAEDLVVKTQTVSSLLVNAGTVFGAAQASTLAATNTQSAVLAAQLSVQTRAYNQLVTPTTQNAMLLQNANQALQAAQSAANASALAAVTLPKAVLDTTELANKAVAQAASAVIAPSLSTHPYLESVPITSSLVPASNKAYNTAVVAAGDLPYDPSATVAPSYLLTAVGLGYTTDYADASGNNYNSATGVTGNNNIRQHLQDSVTASDLLVFQLVNSASFHPTGATASALPTNGSIGEVASLTDRTIAEAYGQLAMTGVANSQAIPALQSAADSAVTAWGARASSAFNSTNTSSNPNSANGFAEALPDIATPYTAAQFTARAKVIAKSGAALISSYQSGAGNANTDGFKLPCGLASAAASALAAVWPVTNDERAADKAAGFPYPGLAANGQAGQDVMGGVDASGTYTGITAGLINLRNIYANTTLASRRATTATNAAHEAKDAFLAWHAANDEVNELQSQATTLYNLVPPPSNEQVRVMDKKLLDAKTALSEATYALGVADNYAVTTARLAHQSAVSMSVLVGNRIDVSGTGADATFDELGNLKAVANTNSGVNGAPTNVAAQGGNNANCPAIKEIVNNGTVSAKEALVAAQAMALAAANDNYLTTSITTWNTHGVTGVDTSGNQTASLTGTRLLVQDAQFAAAGAAGQVANVAFADATEALARFTDWNNVALIAQQANTATNKVYIALADASGNGAAQPELNDAVDAISATVTLIIAASTPYNQQSTPSATIATNNVVALASKLENALNVCTAAQAAIQLAASTYNQSESSNISGSGPNGGSIFTVNMAYAKVTADAAQAACTAAAILAREQAVLAARRANYSAIALRNLVGEGIIGGAIAGFLNASGNLVAQTGYGQTAPSPATNQSPAANTYPLPYTASPAPSTTNALGVNGYIPPAVQAKTVLYQGAGGLDYEDTANSLGALQEVSNRQPTIQTNLTYTAPAYTNVYSAVAALTVKTQAVIAALQADSSGNTTSLASPNQYLTYPNVNSSNALNTAIAGSGGSARTSMNEALLAAYEAQQWVVASANASFVTFGYSAANVNLVSFTPTLLGVVNKLANDADDCLQTVLNAQGAILYALSKRPNPVALHDLDASNFAAVFNSNQAAADTYLALRKACIKNEQHTLIAFHQADLANAFSPLSATAATAAGQAAALGAMSWSSPAVNPNFLSNAALANANFPAQGWGSASPPGVVSNLAGQNAVSTNPNYGPYNGTALGAAPFPAQNSSTSSRIQAPASSVLAESAQLLQGVFSDAALAAAKAAADASQTSSDFNALMVDVSTVTPSLVDTATRAAQDTLLAAQSANFATSLNNQGLIQSDLTNFAAILLQKQVATVLAAAQSARANLEAIAPEDARYISRQNTLNLWNKAVDIASEALQASANGPSNFQYITVKQPNGTEKVYLDPRSIINASLGNLTVMGTATSTYNSNGNTAKYALPADDRVIYGDSIDADPESDLQPSLLSLLNVAIRDAYNATTGAPQAPFNPTAYNPVTGQAIGTTYGYISFEWPYGSGTRVTNMPENTNDTNQAYNNAVAALNASYTLGNSKLSSVITAAVAIKAAYDAAVAVQNQTAAVSQPTLDASGNSFTGTSAQAKGWAQATSNFGAGNTSVAVAFWNCALEFVNSLLNTPVNITKANLSKLMSIVGVNFNVIEPADQTALSISLANAANLMQQNIINYFQTGNRAGVSPYVNLFDVDPAGLGEWPGYVNASGTQIKVGNGDAVIQVGQANGAYLNSSGNSVMWSSPISGGNSDTSGGWSAYYYTVAIMGSGNLAFTTAYKAWNAVLAAYNAVVADSSTTILDTNAGRANDAKMKAVYSVKLALQSAARAGAAGEVSARASAALASATDSYEDLAAEAAAEAAYASTGNLNMYRCVPDIAMHADADDLPVIFRLNGGNVYVGGTAVAASMFAGFLGVVQSHSPINYFVNPVLYDNYTFPSPLFNDISGSQEVWYPGALGGSVIPPRIRNVLPGLQNPTSGLGSGLYNCHTGLGSIKGMNLAALMAVPHLVTAVNPDNSDSASVTVYPGTSATITAYVEPVTAYNPHLTWSISSPNAFVSQTNGPNLSNNGSNDTQPYTGYDPLQRNTAGLQIAPPTPSVGNYDLGSIGNIALGKNPYNKSVAYPDGAPCLVFNATVTGVAAVPASSPLPVITVSSTDGSSVYGQFNVVVLPAIQVTGVSISALNEYENPANTTLFLGTTQQLVANVTPLTATNKRVYWWSSNTAVVNVDASGLLTSLAPGQVTIKATSVNNNISASISVYVPTPITGLSVLPTTITLNPNMGATPLKNLGVIRAIVQPAEADYKHLSWEVVSSQQAHPSPAGITDVVSLPMNGTVLARDSSGDITDNTEATVTALSNGTAVLKVSTYGEPYGVYGTYTSMVTVNVVTPVTDVVMGQADMVINLNPHTAQYDSPRSLPESYKVTATLKPAYPSNMNVFWSSSNPKVAVVSNNSAPVLNTTVSDPNFGLWQITETITPLSNGTTVIKVTTADGSKTDTTTVVVTTPVTGLSMSAMPIVLNPTKLYTLQATVLPTTATNRSLIWESTNTAVATVDSNGIVKAVTTGSCGISATTVDGDYSAMAAVNVITPLVGVQLLVNTPLPIHINDVVQILVVMVPTTASNQQFSWTVTDGIEGNIFTTGPPQNGNIVYLDAVQAGNSVFTVTTADGNKQASINLSVVQW</sequence>
<dbReference type="InterPro" id="IPR008964">
    <property type="entry name" value="Invasin/intimin_cell_adhesion"/>
</dbReference>